<keyword evidence="2" id="KW-1185">Reference proteome</keyword>
<dbReference type="PANTHER" id="PTHR42085:SF1">
    <property type="entry name" value="F-BOX DOMAIN-CONTAINING PROTEIN"/>
    <property type="match status" value="1"/>
</dbReference>
<gene>
    <name evidence="1" type="ORF">BDY17DRAFT_323759</name>
</gene>
<dbReference type="Proteomes" id="UP000799767">
    <property type="component" value="Unassembled WGS sequence"/>
</dbReference>
<proteinExistence type="predicted"/>
<dbReference type="AlphaFoldDB" id="A0A6A6PU50"/>
<evidence type="ECO:0000313" key="1">
    <source>
        <dbReference type="EMBL" id="KAF2482993.1"/>
    </source>
</evidence>
<organism evidence="1 2">
    <name type="scientific">Neohortaea acidophila</name>
    <dbReference type="NCBI Taxonomy" id="245834"/>
    <lineage>
        <taxon>Eukaryota</taxon>
        <taxon>Fungi</taxon>
        <taxon>Dikarya</taxon>
        <taxon>Ascomycota</taxon>
        <taxon>Pezizomycotina</taxon>
        <taxon>Dothideomycetes</taxon>
        <taxon>Dothideomycetidae</taxon>
        <taxon>Mycosphaerellales</taxon>
        <taxon>Teratosphaeriaceae</taxon>
        <taxon>Neohortaea</taxon>
    </lineage>
</organism>
<sequence>MASSESPLLNLPQEIRDMIYSLLVSRETIYIGRRKVPPHHCHGIILASKQTHRETIELFYRTSVFAIASENVKDGLEWIVGLPDRYRDLLSRIIFLRSARYIDTYSMIRMRALGDAAHREFLLEPLVRSLEEKGLSMREGVLAAEYAVW</sequence>
<dbReference type="OrthoDB" id="5413827at2759"/>
<accession>A0A6A6PU50</accession>
<protein>
    <submittedName>
        <fullName evidence="1">Uncharacterized protein</fullName>
    </submittedName>
</protein>
<reference evidence="1" key="1">
    <citation type="journal article" date="2020" name="Stud. Mycol.">
        <title>101 Dothideomycetes genomes: a test case for predicting lifestyles and emergence of pathogens.</title>
        <authorList>
            <person name="Haridas S."/>
            <person name="Albert R."/>
            <person name="Binder M."/>
            <person name="Bloem J."/>
            <person name="Labutti K."/>
            <person name="Salamov A."/>
            <person name="Andreopoulos B."/>
            <person name="Baker S."/>
            <person name="Barry K."/>
            <person name="Bills G."/>
            <person name="Bluhm B."/>
            <person name="Cannon C."/>
            <person name="Castanera R."/>
            <person name="Culley D."/>
            <person name="Daum C."/>
            <person name="Ezra D."/>
            <person name="Gonzalez J."/>
            <person name="Henrissat B."/>
            <person name="Kuo A."/>
            <person name="Liang C."/>
            <person name="Lipzen A."/>
            <person name="Lutzoni F."/>
            <person name="Magnuson J."/>
            <person name="Mondo S."/>
            <person name="Nolan M."/>
            <person name="Ohm R."/>
            <person name="Pangilinan J."/>
            <person name="Park H.-J."/>
            <person name="Ramirez L."/>
            <person name="Alfaro M."/>
            <person name="Sun H."/>
            <person name="Tritt A."/>
            <person name="Yoshinaga Y."/>
            <person name="Zwiers L.-H."/>
            <person name="Turgeon B."/>
            <person name="Goodwin S."/>
            <person name="Spatafora J."/>
            <person name="Crous P."/>
            <person name="Grigoriev I."/>
        </authorList>
    </citation>
    <scope>NUCLEOTIDE SEQUENCE</scope>
    <source>
        <strain evidence="1">CBS 113389</strain>
    </source>
</reference>
<dbReference type="RefSeq" id="XP_033589563.1">
    <property type="nucleotide sequence ID" value="XM_033737075.1"/>
</dbReference>
<dbReference type="PANTHER" id="PTHR42085">
    <property type="entry name" value="F-BOX DOMAIN-CONTAINING PROTEIN"/>
    <property type="match status" value="1"/>
</dbReference>
<evidence type="ECO:0000313" key="2">
    <source>
        <dbReference type="Proteomes" id="UP000799767"/>
    </source>
</evidence>
<name>A0A6A6PU50_9PEZI</name>
<dbReference type="InterPro" id="IPR038883">
    <property type="entry name" value="AN11006-like"/>
</dbReference>
<dbReference type="GeneID" id="54478077"/>
<dbReference type="EMBL" id="MU001635">
    <property type="protein sequence ID" value="KAF2482993.1"/>
    <property type="molecule type" value="Genomic_DNA"/>
</dbReference>